<sequence length="114" mass="11313">GAVGATVACDRHCGGQPPAVDAGAWRVACSAGRAAVHPLAALRRGPGGAAVLGGGRGDGRRGFPRSTPVERAPRVGRSACLGGGRTRGGGARHVAYPPRHHLACPGGRQSSPLL</sequence>
<dbReference type="EMBL" id="CADCUL010000090">
    <property type="protein sequence ID" value="CAA9371320.1"/>
    <property type="molecule type" value="Genomic_DNA"/>
</dbReference>
<reference evidence="2" key="1">
    <citation type="submission" date="2020-02" db="EMBL/GenBank/DDBJ databases">
        <authorList>
            <person name="Meier V. D."/>
        </authorList>
    </citation>
    <scope>NUCLEOTIDE SEQUENCE</scope>
    <source>
        <strain evidence="2">AVDCRST_MAG21</strain>
    </source>
</reference>
<evidence type="ECO:0000256" key="1">
    <source>
        <dbReference type="SAM" id="MobiDB-lite"/>
    </source>
</evidence>
<feature type="non-terminal residue" evidence="2">
    <location>
        <position position="1"/>
    </location>
</feature>
<dbReference type="AlphaFoldDB" id="A0A6J4MX34"/>
<feature type="non-terminal residue" evidence="2">
    <location>
        <position position="114"/>
    </location>
</feature>
<feature type="compositionally biased region" description="Gly residues" evidence="1">
    <location>
        <begin position="46"/>
        <end position="56"/>
    </location>
</feature>
<accession>A0A6J4MX34</accession>
<name>A0A6J4MX34_9ACTN</name>
<organism evidence="2">
    <name type="scientific">uncultured Nocardioidaceae bacterium</name>
    <dbReference type="NCBI Taxonomy" id="253824"/>
    <lineage>
        <taxon>Bacteria</taxon>
        <taxon>Bacillati</taxon>
        <taxon>Actinomycetota</taxon>
        <taxon>Actinomycetes</taxon>
        <taxon>Propionibacteriales</taxon>
        <taxon>Nocardioidaceae</taxon>
        <taxon>environmental samples</taxon>
    </lineage>
</organism>
<feature type="region of interest" description="Disordered" evidence="1">
    <location>
        <begin position="46"/>
        <end position="114"/>
    </location>
</feature>
<feature type="compositionally biased region" description="Gly residues" evidence="1">
    <location>
        <begin position="81"/>
        <end position="91"/>
    </location>
</feature>
<evidence type="ECO:0000313" key="2">
    <source>
        <dbReference type="EMBL" id="CAA9371320.1"/>
    </source>
</evidence>
<gene>
    <name evidence="2" type="ORF">AVDCRST_MAG21-812</name>
</gene>
<protein>
    <submittedName>
        <fullName evidence="2">Uncharacterized protein</fullName>
    </submittedName>
</protein>
<proteinExistence type="predicted"/>